<name>A0A4U3B402_9BACI</name>
<dbReference type="SUPFAM" id="SSF52540">
    <property type="entry name" value="P-loop containing nucleoside triphosphate hydrolases"/>
    <property type="match status" value="1"/>
</dbReference>
<dbReference type="InterPro" id="IPR003439">
    <property type="entry name" value="ABC_transporter-like_ATP-bd"/>
</dbReference>
<dbReference type="InterPro" id="IPR027417">
    <property type="entry name" value="P-loop_NTPase"/>
</dbReference>
<dbReference type="CDD" id="cd03254">
    <property type="entry name" value="ABCC_Glucan_exporter_like"/>
    <property type="match status" value="1"/>
</dbReference>
<dbReference type="AlphaFoldDB" id="A0A4U3B402"/>
<dbReference type="Gene3D" id="3.40.50.300">
    <property type="entry name" value="P-loop containing nucleotide triphosphate hydrolases"/>
    <property type="match status" value="1"/>
</dbReference>
<sequence length="242" mass="27379">KNVTFSYDGKRDVLKNVSFHVKQGQTVAFVGHTGSGKSTIMNLLMRFYNIKSGNIVIDGVDLEKFEEREIRKKIGLVLQDAFLFAGNVKQNIRMYNEEITDEEVKEAAQFVQANTFIEKLPEQYETEVVERGAAFSSGQRQLIAFARTIATNPKVLVLDEATANIDTETEDAIQTALQQMRKGRTTIAIAHRLSTIQDADQIFIMHDGEIVERGTHQELLSEQGLYYNMYLLQNKGNLQKAL</sequence>
<gene>
    <name evidence="9" type="ORF">FC699_13805</name>
</gene>
<dbReference type="PROSITE" id="PS50893">
    <property type="entry name" value="ABC_TRANSPORTER_2"/>
    <property type="match status" value="1"/>
</dbReference>
<protein>
    <submittedName>
        <fullName evidence="9">ATP-binding cassette domain-containing protein</fullName>
    </submittedName>
</protein>
<evidence type="ECO:0000256" key="4">
    <source>
        <dbReference type="ARBA" id="ARBA00022741"/>
    </source>
</evidence>
<organism evidence="9 10">
    <name type="scientific">Bacillus wiedmannii</name>
    <dbReference type="NCBI Taxonomy" id="1890302"/>
    <lineage>
        <taxon>Bacteria</taxon>
        <taxon>Bacillati</taxon>
        <taxon>Bacillota</taxon>
        <taxon>Bacilli</taxon>
        <taxon>Bacillales</taxon>
        <taxon>Bacillaceae</taxon>
        <taxon>Bacillus</taxon>
        <taxon>Bacillus cereus group</taxon>
    </lineage>
</organism>
<comment type="subcellular location">
    <subcellularLocation>
        <location evidence="1">Membrane</location>
        <topology evidence="1">Multi-pass membrane protein</topology>
    </subcellularLocation>
</comment>
<evidence type="ECO:0000256" key="1">
    <source>
        <dbReference type="ARBA" id="ARBA00004141"/>
    </source>
</evidence>
<feature type="non-terminal residue" evidence="9">
    <location>
        <position position="1"/>
    </location>
</feature>
<evidence type="ECO:0000256" key="6">
    <source>
        <dbReference type="ARBA" id="ARBA00022989"/>
    </source>
</evidence>
<dbReference type="SMART" id="SM00382">
    <property type="entry name" value="AAA"/>
    <property type="match status" value="1"/>
</dbReference>
<evidence type="ECO:0000259" key="8">
    <source>
        <dbReference type="PROSITE" id="PS50893"/>
    </source>
</evidence>
<reference evidence="9 10" key="1">
    <citation type="journal article" date="2019" name="Environ. Microbiol.">
        <title>An active ?-lactamase is a part of an orchestrated cell wall stress resistance network of Bacillus subtilis and related rhizosphere species.</title>
        <authorList>
            <person name="Bucher T."/>
            <person name="Keren-Paz A."/>
            <person name="Hausser J."/>
            <person name="Olender T."/>
            <person name="Cytryn E."/>
            <person name="Kolodkin-Gal I."/>
        </authorList>
    </citation>
    <scope>NUCLEOTIDE SEQUENCE [LARGE SCALE GENOMIC DNA]</scope>
    <source>
        <strain evidence="9 10">I5</strain>
    </source>
</reference>
<evidence type="ECO:0000313" key="9">
    <source>
        <dbReference type="EMBL" id="TKI95212.1"/>
    </source>
</evidence>
<keyword evidence="7" id="KW-0472">Membrane</keyword>
<dbReference type="InterPro" id="IPR017871">
    <property type="entry name" value="ABC_transporter-like_CS"/>
</dbReference>
<dbReference type="GO" id="GO:0016020">
    <property type="term" value="C:membrane"/>
    <property type="evidence" value="ECO:0007669"/>
    <property type="project" value="UniProtKB-SubCell"/>
</dbReference>
<dbReference type="Pfam" id="PF00005">
    <property type="entry name" value="ABC_tran"/>
    <property type="match status" value="1"/>
</dbReference>
<accession>A0A4U3B402</accession>
<dbReference type="PANTHER" id="PTHR24221">
    <property type="entry name" value="ATP-BINDING CASSETTE SUB-FAMILY B"/>
    <property type="match status" value="1"/>
</dbReference>
<dbReference type="InterPro" id="IPR039421">
    <property type="entry name" value="Type_1_exporter"/>
</dbReference>
<keyword evidence="3" id="KW-0812">Transmembrane</keyword>
<dbReference type="EMBL" id="SZON01000558">
    <property type="protein sequence ID" value="TKI95212.1"/>
    <property type="molecule type" value="Genomic_DNA"/>
</dbReference>
<dbReference type="GO" id="GO:0005524">
    <property type="term" value="F:ATP binding"/>
    <property type="evidence" value="ECO:0007669"/>
    <property type="project" value="UniProtKB-KW"/>
</dbReference>
<evidence type="ECO:0000256" key="2">
    <source>
        <dbReference type="ARBA" id="ARBA00022448"/>
    </source>
</evidence>
<proteinExistence type="predicted"/>
<keyword evidence="2" id="KW-0813">Transport</keyword>
<dbReference type="GO" id="GO:0016887">
    <property type="term" value="F:ATP hydrolysis activity"/>
    <property type="evidence" value="ECO:0007669"/>
    <property type="project" value="InterPro"/>
</dbReference>
<evidence type="ECO:0000256" key="7">
    <source>
        <dbReference type="ARBA" id="ARBA00023136"/>
    </source>
</evidence>
<evidence type="ECO:0000256" key="3">
    <source>
        <dbReference type="ARBA" id="ARBA00022692"/>
    </source>
</evidence>
<dbReference type="Proteomes" id="UP000305222">
    <property type="component" value="Unassembled WGS sequence"/>
</dbReference>
<comment type="caution">
    <text evidence="9">The sequence shown here is derived from an EMBL/GenBank/DDBJ whole genome shotgun (WGS) entry which is preliminary data.</text>
</comment>
<keyword evidence="5 9" id="KW-0067">ATP-binding</keyword>
<dbReference type="PANTHER" id="PTHR24221:SF430">
    <property type="entry name" value="MULTIDRUG RESISTANCE ABC TRANSPORTER ATP-BINDING_PERMEASE PROTEIN YHEH-RELATED"/>
    <property type="match status" value="1"/>
</dbReference>
<evidence type="ECO:0000313" key="10">
    <source>
        <dbReference type="Proteomes" id="UP000305222"/>
    </source>
</evidence>
<feature type="domain" description="ABC transporter" evidence="8">
    <location>
        <begin position="1"/>
        <end position="232"/>
    </location>
</feature>
<dbReference type="InterPro" id="IPR003593">
    <property type="entry name" value="AAA+_ATPase"/>
</dbReference>
<dbReference type="GO" id="GO:0034040">
    <property type="term" value="F:ATPase-coupled lipid transmembrane transporter activity"/>
    <property type="evidence" value="ECO:0007669"/>
    <property type="project" value="TreeGrafter"/>
</dbReference>
<dbReference type="PROSITE" id="PS00211">
    <property type="entry name" value="ABC_TRANSPORTER_1"/>
    <property type="match status" value="1"/>
</dbReference>
<evidence type="ECO:0000256" key="5">
    <source>
        <dbReference type="ARBA" id="ARBA00022840"/>
    </source>
</evidence>
<keyword evidence="4" id="KW-0547">Nucleotide-binding</keyword>
<dbReference type="FunFam" id="3.40.50.300:FF:000287">
    <property type="entry name" value="Multidrug ABC transporter ATP-binding protein"/>
    <property type="match status" value="1"/>
</dbReference>
<keyword evidence="6" id="KW-1133">Transmembrane helix</keyword>